<evidence type="ECO:0000256" key="1">
    <source>
        <dbReference type="SAM" id="Phobius"/>
    </source>
</evidence>
<name>A0A0E9QS10_ANGAN</name>
<keyword evidence="1" id="KW-1133">Transmembrane helix</keyword>
<reference evidence="2" key="2">
    <citation type="journal article" date="2015" name="Fish Shellfish Immunol.">
        <title>Early steps in the European eel (Anguilla anguilla)-Vibrio vulnificus interaction in the gills: Role of the RtxA13 toxin.</title>
        <authorList>
            <person name="Callol A."/>
            <person name="Pajuelo D."/>
            <person name="Ebbesson L."/>
            <person name="Teles M."/>
            <person name="MacKenzie S."/>
            <person name="Amaro C."/>
        </authorList>
    </citation>
    <scope>NUCLEOTIDE SEQUENCE</scope>
</reference>
<dbReference type="EMBL" id="GBXM01088943">
    <property type="protein sequence ID" value="JAH19634.1"/>
    <property type="molecule type" value="Transcribed_RNA"/>
</dbReference>
<reference evidence="2" key="1">
    <citation type="submission" date="2014-11" db="EMBL/GenBank/DDBJ databases">
        <authorList>
            <person name="Amaro Gonzalez C."/>
        </authorList>
    </citation>
    <scope>NUCLEOTIDE SEQUENCE</scope>
</reference>
<sequence length="49" mass="5633">MTAICCASPHFYIYLLLLWVFLIIRVAFKNGYCQHISQSMTKLLTAHDG</sequence>
<keyword evidence="1" id="KW-0812">Transmembrane</keyword>
<protein>
    <submittedName>
        <fullName evidence="2">Uncharacterized protein</fullName>
    </submittedName>
</protein>
<evidence type="ECO:0000313" key="2">
    <source>
        <dbReference type="EMBL" id="JAH19634.1"/>
    </source>
</evidence>
<proteinExistence type="predicted"/>
<organism evidence="2">
    <name type="scientific">Anguilla anguilla</name>
    <name type="common">European freshwater eel</name>
    <name type="synonym">Muraena anguilla</name>
    <dbReference type="NCBI Taxonomy" id="7936"/>
    <lineage>
        <taxon>Eukaryota</taxon>
        <taxon>Metazoa</taxon>
        <taxon>Chordata</taxon>
        <taxon>Craniata</taxon>
        <taxon>Vertebrata</taxon>
        <taxon>Euteleostomi</taxon>
        <taxon>Actinopterygii</taxon>
        <taxon>Neopterygii</taxon>
        <taxon>Teleostei</taxon>
        <taxon>Anguilliformes</taxon>
        <taxon>Anguillidae</taxon>
        <taxon>Anguilla</taxon>
    </lineage>
</organism>
<feature type="transmembrane region" description="Helical" evidence="1">
    <location>
        <begin position="12"/>
        <end position="28"/>
    </location>
</feature>
<keyword evidence="1" id="KW-0472">Membrane</keyword>
<accession>A0A0E9QS10</accession>
<dbReference type="AlphaFoldDB" id="A0A0E9QS10"/>